<dbReference type="PANTHER" id="PTHR30619:SF7">
    <property type="entry name" value="BETA-LACTAMASE DOMAIN PROTEIN"/>
    <property type="match status" value="1"/>
</dbReference>
<dbReference type="InterPro" id="IPR036866">
    <property type="entry name" value="RibonucZ/Hydroxyglut_hydro"/>
</dbReference>
<dbReference type="SMART" id="SM00849">
    <property type="entry name" value="Lactamase_B"/>
    <property type="match status" value="1"/>
</dbReference>
<dbReference type="InterPro" id="IPR052159">
    <property type="entry name" value="Competence_DNA_uptake"/>
</dbReference>
<comment type="caution">
    <text evidence="3">The sequence shown here is derived from an EMBL/GenBank/DDBJ whole genome shotgun (WGS) entry which is preliminary data.</text>
</comment>
<reference evidence="3 4" key="1">
    <citation type="journal article" date="2015" name="Nature">
        <title>rRNA introns, odd ribosomes, and small enigmatic genomes across a large radiation of phyla.</title>
        <authorList>
            <person name="Brown C.T."/>
            <person name="Hug L.A."/>
            <person name="Thomas B.C."/>
            <person name="Sharon I."/>
            <person name="Castelle C.J."/>
            <person name="Singh A."/>
            <person name="Wilkins M.J."/>
            <person name="Williams K.H."/>
            <person name="Banfield J.F."/>
        </authorList>
    </citation>
    <scope>NUCLEOTIDE SEQUENCE [LARGE SCALE GENOMIC DNA]</scope>
    <source>
        <strain evidence="4">GW2011_GWA1_39_13</strain>
    </source>
</reference>
<dbReference type="InterPro" id="IPR001279">
    <property type="entry name" value="Metallo-B-lactamas"/>
</dbReference>
<evidence type="ECO:0000259" key="2">
    <source>
        <dbReference type="SMART" id="SM00849"/>
    </source>
</evidence>
<evidence type="ECO:0000256" key="1">
    <source>
        <dbReference type="SAM" id="SignalP"/>
    </source>
</evidence>
<dbReference type="Pfam" id="PF00753">
    <property type="entry name" value="Lactamase_B"/>
    <property type="match status" value="1"/>
</dbReference>
<dbReference type="Gene3D" id="3.60.15.10">
    <property type="entry name" value="Ribonuclease Z/Hydroxyacylglutathione hydrolase-like"/>
    <property type="match status" value="1"/>
</dbReference>
<dbReference type="InterPro" id="IPR035681">
    <property type="entry name" value="ComA-like_MBL"/>
</dbReference>
<feature type="domain" description="Metallo-beta-lactamase" evidence="2">
    <location>
        <begin position="44"/>
        <end position="241"/>
    </location>
</feature>
<accession>A0A0G0MPL9</accession>
<sequence length="286" mass="32011">MFNKQLKLGHLVILLCLSVFAFSTYSLAQEKDGLLRVYFFDVGQGDAIFIETPNGNQVLIDGGPDNKVLQELARVMPFYDREIDMVVLSHPHADHATGLISVLERYDVKNVLQAKEDYYSPVVTAWRDVVKMEGVNEIEAIAGKIIELGNGVVLKTIYPRESLEKQTVKNPNNSSVVMMLDYKDTEILLVGDIEAKVEKELLNDDIGADILKVGHHGSKTSTTASFLEKVSPQVAFIEVGSKNKFGHPAFEVIRRLEKSGIKYYRTDLDGHMEIVSDGQSFKTIKY</sequence>
<dbReference type="PANTHER" id="PTHR30619">
    <property type="entry name" value="DNA INTERNALIZATION/COMPETENCE PROTEIN COMEC/REC2"/>
    <property type="match status" value="1"/>
</dbReference>
<keyword evidence="1" id="KW-0732">Signal</keyword>
<dbReference type="EMBL" id="LBWF01000003">
    <property type="protein sequence ID" value="KKR02381.1"/>
    <property type="molecule type" value="Genomic_DNA"/>
</dbReference>
<dbReference type="PATRIC" id="fig|1619019.3.peg.279"/>
<evidence type="ECO:0000313" key="3">
    <source>
        <dbReference type="EMBL" id="KKR02381.1"/>
    </source>
</evidence>
<protein>
    <submittedName>
        <fullName evidence="3">Internalization-related competence protein ComEC/Rec2 protein</fullName>
    </submittedName>
</protein>
<name>A0A0G0MPL9_YANXG</name>
<dbReference type="CDD" id="cd07731">
    <property type="entry name" value="ComA-like_MBL-fold"/>
    <property type="match status" value="1"/>
</dbReference>
<gene>
    <name evidence="3" type="ORF">UT29_C0003G0037</name>
</gene>
<organism evidence="3 4">
    <name type="scientific">Yanofskybacteria sp. (strain GW2011_GWA1_39_13)</name>
    <dbReference type="NCBI Taxonomy" id="1619019"/>
    <lineage>
        <taxon>Bacteria</taxon>
        <taxon>Candidatus Yanofskyibacteriota</taxon>
    </lineage>
</organism>
<dbReference type="Proteomes" id="UP000034845">
    <property type="component" value="Unassembled WGS sequence"/>
</dbReference>
<feature type="chain" id="PRO_5002533540" evidence="1">
    <location>
        <begin position="29"/>
        <end position="286"/>
    </location>
</feature>
<feature type="signal peptide" evidence="1">
    <location>
        <begin position="1"/>
        <end position="28"/>
    </location>
</feature>
<dbReference type="SUPFAM" id="SSF56281">
    <property type="entry name" value="Metallo-hydrolase/oxidoreductase"/>
    <property type="match status" value="1"/>
</dbReference>
<dbReference type="AlphaFoldDB" id="A0A0G0MPL9"/>
<evidence type="ECO:0000313" key="4">
    <source>
        <dbReference type="Proteomes" id="UP000034845"/>
    </source>
</evidence>
<proteinExistence type="predicted"/>